<evidence type="ECO:0000313" key="9">
    <source>
        <dbReference type="Proteomes" id="UP001500416"/>
    </source>
</evidence>
<evidence type="ECO:0000259" key="7">
    <source>
        <dbReference type="PROSITE" id="PS50850"/>
    </source>
</evidence>
<evidence type="ECO:0000313" key="8">
    <source>
        <dbReference type="EMBL" id="GAA0243927.1"/>
    </source>
</evidence>
<protein>
    <submittedName>
        <fullName evidence="8">MFS transporter</fullName>
    </submittedName>
</protein>
<organism evidence="8 9">
    <name type="scientific">Saccharothrix mutabilis subsp. mutabilis</name>
    <dbReference type="NCBI Taxonomy" id="66855"/>
    <lineage>
        <taxon>Bacteria</taxon>
        <taxon>Bacillati</taxon>
        <taxon>Actinomycetota</taxon>
        <taxon>Actinomycetes</taxon>
        <taxon>Pseudonocardiales</taxon>
        <taxon>Pseudonocardiaceae</taxon>
        <taxon>Saccharothrix</taxon>
    </lineage>
</organism>
<evidence type="ECO:0000256" key="5">
    <source>
        <dbReference type="ARBA" id="ARBA00023136"/>
    </source>
</evidence>
<dbReference type="InterPro" id="IPR020846">
    <property type="entry name" value="MFS_dom"/>
</dbReference>
<evidence type="ECO:0000256" key="3">
    <source>
        <dbReference type="ARBA" id="ARBA00022692"/>
    </source>
</evidence>
<dbReference type="SUPFAM" id="SSF103473">
    <property type="entry name" value="MFS general substrate transporter"/>
    <property type="match status" value="1"/>
</dbReference>
<feature type="transmembrane region" description="Helical" evidence="6">
    <location>
        <begin position="152"/>
        <end position="175"/>
    </location>
</feature>
<dbReference type="Gene3D" id="1.20.1250.20">
    <property type="entry name" value="MFS general substrate transporter like domains"/>
    <property type="match status" value="1"/>
</dbReference>
<dbReference type="RefSeq" id="WP_343936206.1">
    <property type="nucleotide sequence ID" value="NZ_BAAABU010000012.1"/>
</dbReference>
<evidence type="ECO:0000256" key="6">
    <source>
        <dbReference type="SAM" id="Phobius"/>
    </source>
</evidence>
<keyword evidence="2" id="KW-1003">Cell membrane</keyword>
<sequence>MTRAFLRFWAADTVSLVGTHITTLALAVLAMDDLAASEFEVGLLRAMPWVPYLLFGLLAGVVVDRYRRWPILVGADLARFAVLGLAPVLHAVGALTLPVLFALVAVFGTLSLGYDAAHQSFLPKLVPATWLTTANARMEQTRATAQTAGPTLAGVLVTAVGAPLAILVDAVSYLLSGLVLATIRVKEEVVPPERRNLRRELREGLAWVYRHPVLRPMAVTGHMWFLFAGLAATVFLVFGYEVLGFSAFELGIAFAVGGVGTVVGASLSNRLAVPLGGPGRVILLGQWSTPVAYALVPFADSTVTGLVLLSAAQLVWGFGVGAGSPPEMAYRQAITPDHLQGRMNATIRSLNRAMIVVGAPLGGLLAGLFDHRTALWIAVAGLVVQAVLITRVRAIRDLELLPDPPAA</sequence>
<evidence type="ECO:0000256" key="1">
    <source>
        <dbReference type="ARBA" id="ARBA00004651"/>
    </source>
</evidence>
<dbReference type="EMBL" id="BAAABU010000012">
    <property type="protein sequence ID" value="GAA0243927.1"/>
    <property type="molecule type" value="Genomic_DNA"/>
</dbReference>
<dbReference type="CDD" id="cd06173">
    <property type="entry name" value="MFS_MefA_like"/>
    <property type="match status" value="1"/>
</dbReference>
<feature type="transmembrane region" description="Helical" evidence="6">
    <location>
        <begin position="250"/>
        <end position="271"/>
    </location>
</feature>
<proteinExistence type="predicted"/>
<keyword evidence="3 6" id="KW-0812">Transmembrane</keyword>
<feature type="transmembrane region" description="Helical" evidence="6">
    <location>
        <begin position="223"/>
        <end position="243"/>
    </location>
</feature>
<accession>A0ABP3DZ35</accession>
<dbReference type="Proteomes" id="UP001500416">
    <property type="component" value="Unassembled WGS sequence"/>
</dbReference>
<evidence type="ECO:0000256" key="4">
    <source>
        <dbReference type="ARBA" id="ARBA00022989"/>
    </source>
</evidence>
<dbReference type="PANTHER" id="PTHR23513:SF6">
    <property type="entry name" value="MAJOR FACILITATOR SUPERFAMILY ASSOCIATED DOMAIN-CONTAINING PROTEIN"/>
    <property type="match status" value="1"/>
</dbReference>
<keyword evidence="4 6" id="KW-1133">Transmembrane helix</keyword>
<evidence type="ECO:0000256" key="2">
    <source>
        <dbReference type="ARBA" id="ARBA00022475"/>
    </source>
</evidence>
<dbReference type="InterPro" id="IPR036259">
    <property type="entry name" value="MFS_trans_sf"/>
</dbReference>
<keyword evidence="9" id="KW-1185">Reference proteome</keyword>
<feature type="transmembrane region" description="Helical" evidence="6">
    <location>
        <begin position="9"/>
        <end position="31"/>
    </location>
</feature>
<feature type="transmembrane region" description="Helical" evidence="6">
    <location>
        <begin position="43"/>
        <end position="62"/>
    </location>
</feature>
<dbReference type="PANTHER" id="PTHR23513">
    <property type="entry name" value="INTEGRAL MEMBRANE EFFLUX PROTEIN-RELATED"/>
    <property type="match status" value="1"/>
</dbReference>
<comment type="caution">
    <text evidence="8">The sequence shown here is derived from an EMBL/GenBank/DDBJ whole genome shotgun (WGS) entry which is preliminary data.</text>
</comment>
<comment type="subcellular location">
    <subcellularLocation>
        <location evidence="1">Cell membrane</location>
        <topology evidence="1">Multi-pass membrane protein</topology>
    </subcellularLocation>
</comment>
<name>A0ABP3DZ35_9PSEU</name>
<dbReference type="PROSITE" id="PS50850">
    <property type="entry name" value="MFS"/>
    <property type="match status" value="1"/>
</dbReference>
<reference evidence="9" key="1">
    <citation type="journal article" date="2019" name="Int. J. Syst. Evol. Microbiol.">
        <title>The Global Catalogue of Microorganisms (GCM) 10K type strain sequencing project: providing services to taxonomists for standard genome sequencing and annotation.</title>
        <authorList>
            <consortium name="The Broad Institute Genomics Platform"/>
            <consortium name="The Broad Institute Genome Sequencing Center for Infectious Disease"/>
            <person name="Wu L."/>
            <person name="Ma J."/>
        </authorList>
    </citation>
    <scope>NUCLEOTIDE SEQUENCE [LARGE SCALE GENOMIC DNA]</scope>
    <source>
        <strain evidence="9">JCM 3380</strain>
    </source>
</reference>
<feature type="transmembrane region" description="Helical" evidence="6">
    <location>
        <begin position="350"/>
        <end position="369"/>
    </location>
</feature>
<keyword evidence="5 6" id="KW-0472">Membrane</keyword>
<gene>
    <name evidence="8" type="ORF">GCM10010492_48970</name>
</gene>
<dbReference type="InterPro" id="IPR011701">
    <property type="entry name" value="MFS"/>
</dbReference>
<dbReference type="Pfam" id="PF07690">
    <property type="entry name" value="MFS_1"/>
    <property type="match status" value="1"/>
</dbReference>
<feature type="transmembrane region" description="Helical" evidence="6">
    <location>
        <begin position="375"/>
        <end position="392"/>
    </location>
</feature>
<feature type="domain" description="Major facilitator superfamily (MFS) profile" evidence="7">
    <location>
        <begin position="165"/>
        <end position="407"/>
    </location>
</feature>